<evidence type="ECO:0000256" key="4">
    <source>
        <dbReference type="ARBA" id="ARBA00022617"/>
    </source>
</evidence>
<keyword evidence="9" id="KW-0408">Iron</keyword>
<dbReference type="Pfam" id="PF00487">
    <property type="entry name" value="FA_desaturase"/>
    <property type="match status" value="1"/>
</dbReference>
<accession>A0A8J5XK93</accession>
<comment type="subcellular location">
    <subcellularLocation>
        <location evidence="1">Membrane</location>
        <topology evidence="1">Multi-pass membrane protein</topology>
    </subcellularLocation>
</comment>
<dbReference type="OMA" id="RWTMIAH"/>
<keyword evidence="5" id="KW-0812">Transmembrane</keyword>
<keyword evidence="14" id="KW-1185">Reference proteome</keyword>
<dbReference type="InterPro" id="IPR012171">
    <property type="entry name" value="Fatty_acid_desaturase"/>
</dbReference>
<evidence type="ECO:0000256" key="3">
    <source>
        <dbReference type="ARBA" id="ARBA00009295"/>
    </source>
</evidence>
<keyword evidence="4" id="KW-0349">Heme</keyword>
<comment type="caution">
    <text evidence="13">The sequence shown here is derived from an EMBL/GenBank/DDBJ whole genome shotgun (WGS) entry which is preliminary data.</text>
</comment>
<evidence type="ECO:0000256" key="6">
    <source>
        <dbReference type="ARBA" id="ARBA00022723"/>
    </source>
</evidence>
<comment type="similarity">
    <text evidence="3">Belongs to the fatty acid desaturase type 1 family.</text>
</comment>
<evidence type="ECO:0000256" key="5">
    <source>
        <dbReference type="ARBA" id="ARBA00022692"/>
    </source>
</evidence>
<evidence type="ECO:0000256" key="9">
    <source>
        <dbReference type="ARBA" id="ARBA00023004"/>
    </source>
</evidence>
<keyword evidence="10" id="KW-0443">Lipid metabolism</keyword>
<evidence type="ECO:0000256" key="7">
    <source>
        <dbReference type="ARBA" id="ARBA00022989"/>
    </source>
</evidence>
<dbReference type="InterPro" id="IPR005804">
    <property type="entry name" value="FA_desaturase_dom"/>
</dbReference>
<keyword evidence="6" id="KW-0479">Metal-binding</keyword>
<evidence type="ECO:0000256" key="11">
    <source>
        <dbReference type="ARBA" id="ARBA00023136"/>
    </source>
</evidence>
<sequence length="456" mass="50014">MAAIVSVLCAIGYARGGLPLARSSRMAVRMVALSPPTASDLDAYAARPDADADAWVKSVDLDAFQADVMALGRRLKAEQGEDDVAHLRKIVGWSNACGAVGVLSLLLPPNPLTIAALSTWTFSRWTMIAHHTCHGGYNGQDERFNSRVFAVGSTVRRAADWFDWMLPEAWNVEHNNLHHYRLGEIEDPDLVERNLQTLREMPLPMPLKRVAVAAIAGVWKWFYYAPNTFKQLKLAEARKAGGPIAPDVDPHAALTLNSVFVPLPGEAPSGVSAVDFMATVMLPYLVGHFLVLPLPMVAAAAALGLPALPLFVNALTNLLVADVVSNVHSFIVIATNHAGDDLYRFEKGPARVNSGTWYMRSVVSSANFRTGGDVNDFLHGWLNYQIEHHVWPNLSMLSYQKSAPELRAICEKHGVPYVQEGVFARLARLTDIMIGKTSMREYKPEWEKPADFVAGA</sequence>
<proteinExistence type="inferred from homology"/>
<dbReference type="GO" id="GO:0006629">
    <property type="term" value="P:lipid metabolic process"/>
    <property type="evidence" value="ECO:0007669"/>
    <property type="project" value="UniProtKB-KW"/>
</dbReference>
<dbReference type="Proteomes" id="UP000751190">
    <property type="component" value="Unassembled WGS sequence"/>
</dbReference>
<name>A0A8J5XK93_DIALT</name>
<dbReference type="AlphaFoldDB" id="A0A8J5XK93"/>
<reference evidence="13" key="1">
    <citation type="submission" date="2021-05" db="EMBL/GenBank/DDBJ databases">
        <title>The genome of the haptophyte Pavlova lutheri (Diacronema luteri, Pavlovales) - a model for lipid biosynthesis in eukaryotic algae.</title>
        <authorList>
            <person name="Hulatt C.J."/>
            <person name="Posewitz M.C."/>
        </authorList>
    </citation>
    <scope>NUCLEOTIDE SEQUENCE</scope>
    <source>
        <strain evidence="13">NIVA-4/92</strain>
    </source>
</reference>
<protein>
    <recommendedName>
        <fullName evidence="12">Fatty acid desaturase domain-containing protein</fullName>
    </recommendedName>
</protein>
<evidence type="ECO:0000256" key="8">
    <source>
        <dbReference type="ARBA" id="ARBA00023002"/>
    </source>
</evidence>
<evidence type="ECO:0000256" key="1">
    <source>
        <dbReference type="ARBA" id="ARBA00004141"/>
    </source>
</evidence>
<evidence type="ECO:0000256" key="2">
    <source>
        <dbReference type="ARBA" id="ARBA00005189"/>
    </source>
</evidence>
<dbReference type="EMBL" id="JAGTXO010000022">
    <property type="protein sequence ID" value="KAG8462049.1"/>
    <property type="molecule type" value="Genomic_DNA"/>
</dbReference>
<gene>
    <name evidence="13" type="ORF">KFE25_011499</name>
</gene>
<dbReference type="OrthoDB" id="260091at2759"/>
<feature type="domain" description="Fatty acid desaturase" evidence="12">
    <location>
        <begin position="115"/>
        <end position="419"/>
    </location>
</feature>
<comment type="pathway">
    <text evidence="2">Lipid metabolism.</text>
</comment>
<dbReference type="GO" id="GO:0016020">
    <property type="term" value="C:membrane"/>
    <property type="evidence" value="ECO:0007669"/>
    <property type="project" value="UniProtKB-SubCell"/>
</dbReference>
<evidence type="ECO:0000313" key="13">
    <source>
        <dbReference type="EMBL" id="KAG8462049.1"/>
    </source>
</evidence>
<evidence type="ECO:0000256" key="10">
    <source>
        <dbReference type="ARBA" id="ARBA00023098"/>
    </source>
</evidence>
<dbReference type="GO" id="GO:0016717">
    <property type="term" value="F:oxidoreductase activity, acting on paired donors, with oxidation of a pair of donors resulting in the reduction of molecular oxygen to two molecules of water"/>
    <property type="evidence" value="ECO:0007669"/>
    <property type="project" value="TreeGrafter"/>
</dbReference>
<dbReference type="GO" id="GO:0046872">
    <property type="term" value="F:metal ion binding"/>
    <property type="evidence" value="ECO:0007669"/>
    <property type="project" value="UniProtKB-KW"/>
</dbReference>
<dbReference type="PANTHER" id="PTHR19353">
    <property type="entry name" value="FATTY ACID DESATURASE 2"/>
    <property type="match status" value="1"/>
</dbReference>
<keyword evidence="8" id="KW-0560">Oxidoreductase</keyword>
<organism evidence="13 14">
    <name type="scientific">Diacronema lutheri</name>
    <name type="common">Unicellular marine alga</name>
    <name type="synonym">Monochrysis lutheri</name>
    <dbReference type="NCBI Taxonomy" id="2081491"/>
    <lineage>
        <taxon>Eukaryota</taxon>
        <taxon>Haptista</taxon>
        <taxon>Haptophyta</taxon>
        <taxon>Pavlovophyceae</taxon>
        <taxon>Pavlovales</taxon>
        <taxon>Pavlovaceae</taxon>
        <taxon>Diacronema</taxon>
    </lineage>
</organism>
<dbReference type="PANTHER" id="PTHR19353:SF30">
    <property type="entry name" value="DELTA 8-(E)-SPHINGOLIPID DESATURASE"/>
    <property type="match status" value="1"/>
</dbReference>
<keyword evidence="11" id="KW-0472">Membrane</keyword>
<keyword evidence="7" id="KW-1133">Transmembrane helix</keyword>
<evidence type="ECO:0000259" key="12">
    <source>
        <dbReference type="Pfam" id="PF00487"/>
    </source>
</evidence>
<evidence type="ECO:0000313" key="14">
    <source>
        <dbReference type="Proteomes" id="UP000751190"/>
    </source>
</evidence>